<accession>A0A1J4NBH5</accession>
<dbReference type="AlphaFoldDB" id="A0A1J4NBH5"/>
<organism evidence="3 4">
    <name type="scientific">Nocardioides luteus</name>
    <dbReference type="NCBI Taxonomy" id="1844"/>
    <lineage>
        <taxon>Bacteria</taxon>
        <taxon>Bacillati</taxon>
        <taxon>Actinomycetota</taxon>
        <taxon>Actinomycetes</taxon>
        <taxon>Propionibacteriales</taxon>
        <taxon>Nocardioidaceae</taxon>
        <taxon>Nocardioides</taxon>
    </lineage>
</organism>
<dbReference type="Proteomes" id="UP000033772">
    <property type="component" value="Unassembled WGS sequence"/>
</dbReference>
<keyword evidence="2" id="KW-1133">Transmembrane helix</keyword>
<sequence>MTQRPADLDVDPDPDVEADHGPEGESSGSGGLWAWLHDSHPTVAALVGFYIGLAYAILVPGTWGALLTWVVGQERAEQLFPWVALTLLVPLAMLVPRKTRRLAQFVWLGIILTVLVVVGVGALVFWILLETG</sequence>
<evidence type="ECO:0000313" key="4">
    <source>
        <dbReference type="Proteomes" id="UP000033772"/>
    </source>
</evidence>
<evidence type="ECO:0000256" key="1">
    <source>
        <dbReference type="SAM" id="MobiDB-lite"/>
    </source>
</evidence>
<proteinExistence type="predicted"/>
<dbReference type="EMBL" id="JZDQ02000003">
    <property type="protein sequence ID" value="OIJ28311.1"/>
    <property type="molecule type" value="Genomic_DNA"/>
</dbReference>
<protein>
    <submittedName>
        <fullName evidence="3">Uncharacterized protein</fullName>
    </submittedName>
</protein>
<feature type="transmembrane region" description="Helical" evidence="2">
    <location>
        <begin position="43"/>
        <end position="67"/>
    </location>
</feature>
<reference evidence="3" key="1">
    <citation type="submission" date="2016-10" db="EMBL/GenBank/DDBJ databases">
        <title>Draft Genome Sequence of Nocardioides luteus Strain BAFB, an Alkane-Degrading Bacterium Isolated from JP-7 Polluted Soil.</title>
        <authorList>
            <person name="Brown L."/>
            <person name="Ruiz O.N."/>
            <person name="Gunasekera T."/>
        </authorList>
    </citation>
    <scope>NUCLEOTIDE SEQUENCE [LARGE SCALE GENOMIC DNA]</scope>
    <source>
        <strain evidence="3">BAFB</strain>
    </source>
</reference>
<dbReference type="STRING" id="1844.UG56_002525"/>
<dbReference type="RefSeq" id="WP_045549307.1">
    <property type="nucleotide sequence ID" value="NZ_JZDQ02000003.1"/>
</dbReference>
<comment type="caution">
    <text evidence="3">The sequence shown here is derived from an EMBL/GenBank/DDBJ whole genome shotgun (WGS) entry which is preliminary data.</text>
</comment>
<name>A0A1J4NBH5_9ACTN</name>
<feature type="transmembrane region" description="Helical" evidence="2">
    <location>
        <begin position="105"/>
        <end position="129"/>
    </location>
</feature>
<keyword evidence="2" id="KW-0812">Transmembrane</keyword>
<dbReference type="OrthoDB" id="3788188at2"/>
<feature type="region of interest" description="Disordered" evidence="1">
    <location>
        <begin position="1"/>
        <end position="28"/>
    </location>
</feature>
<evidence type="ECO:0000256" key="2">
    <source>
        <dbReference type="SAM" id="Phobius"/>
    </source>
</evidence>
<feature type="transmembrane region" description="Helical" evidence="2">
    <location>
        <begin position="79"/>
        <end position="96"/>
    </location>
</feature>
<gene>
    <name evidence="3" type="ORF">UG56_002525</name>
</gene>
<keyword evidence="4" id="KW-1185">Reference proteome</keyword>
<evidence type="ECO:0000313" key="3">
    <source>
        <dbReference type="EMBL" id="OIJ28311.1"/>
    </source>
</evidence>
<keyword evidence="2" id="KW-0472">Membrane</keyword>